<feature type="compositionally biased region" description="Low complexity" evidence="1">
    <location>
        <begin position="29"/>
        <end position="51"/>
    </location>
</feature>
<reference evidence="2 3" key="1">
    <citation type="submission" date="2017-11" db="EMBL/GenBank/DDBJ databases">
        <title>The genome of Rhizophagus clarus HR1 reveals common genetic basis of auxotrophy among arbuscular mycorrhizal fungi.</title>
        <authorList>
            <person name="Kobayashi Y."/>
        </authorList>
    </citation>
    <scope>NUCLEOTIDE SEQUENCE [LARGE SCALE GENOMIC DNA]</scope>
    <source>
        <strain evidence="2 3">HR1</strain>
    </source>
</reference>
<gene>
    <name evidence="2" type="ORF">RclHR1_25110003</name>
</gene>
<sequence>MLSKASSSTSTPTTSIPPTPSCRKSIEPTLTDLSQSTQSTQSTLSQRRSSDSIIDITSMDIEDNSSLVEHEHSVERNTHISDQDYDTSPALAGETDSFHITLKDFNYSITLIDKKINALYEICRFISSQ</sequence>
<evidence type="ECO:0000256" key="1">
    <source>
        <dbReference type="SAM" id="MobiDB-lite"/>
    </source>
</evidence>
<feature type="region of interest" description="Disordered" evidence="1">
    <location>
        <begin position="1"/>
        <end position="51"/>
    </location>
</feature>
<keyword evidence="3" id="KW-1185">Reference proteome</keyword>
<accession>A0A2Z6QYS2</accession>
<dbReference type="AlphaFoldDB" id="A0A2Z6QYS2"/>
<dbReference type="Proteomes" id="UP000247702">
    <property type="component" value="Unassembled WGS sequence"/>
</dbReference>
<feature type="compositionally biased region" description="Basic and acidic residues" evidence="1">
    <location>
        <begin position="68"/>
        <end position="82"/>
    </location>
</feature>
<feature type="region of interest" description="Disordered" evidence="1">
    <location>
        <begin position="68"/>
        <end position="88"/>
    </location>
</feature>
<proteinExistence type="predicted"/>
<organism evidence="2 3">
    <name type="scientific">Rhizophagus clarus</name>
    <dbReference type="NCBI Taxonomy" id="94130"/>
    <lineage>
        <taxon>Eukaryota</taxon>
        <taxon>Fungi</taxon>
        <taxon>Fungi incertae sedis</taxon>
        <taxon>Mucoromycota</taxon>
        <taxon>Glomeromycotina</taxon>
        <taxon>Glomeromycetes</taxon>
        <taxon>Glomerales</taxon>
        <taxon>Glomeraceae</taxon>
        <taxon>Rhizophagus</taxon>
    </lineage>
</organism>
<protein>
    <submittedName>
        <fullName evidence="2">Uncharacterized protein</fullName>
    </submittedName>
</protein>
<comment type="caution">
    <text evidence="2">The sequence shown here is derived from an EMBL/GenBank/DDBJ whole genome shotgun (WGS) entry which is preliminary data.</text>
</comment>
<dbReference type="EMBL" id="BEXD01001682">
    <property type="protein sequence ID" value="GBB95343.1"/>
    <property type="molecule type" value="Genomic_DNA"/>
</dbReference>
<name>A0A2Z6QYS2_9GLOM</name>
<evidence type="ECO:0000313" key="3">
    <source>
        <dbReference type="Proteomes" id="UP000247702"/>
    </source>
</evidence>
<feature type="compositionally biased region" description="Low complexity" evidence="1">
    <location>
        <begin position="1"/>
        <end position="14"/>
    </location>
</feature>
<evidence type="ECO:0000313" key="2">
    <source>
        <dbReference type="EMBL" id="GBB95343.1"/>
    </source>
</evidence>